<evidence type="ECO:0008006" key="4">
    <source>
        <dbReference type="Google" id="ProtNLM"/>
    </source>
</evidence>
<dbReference type="SUPFAM" id="SSF82171">
    <property type="entry name" value="DPP6 N-terminal domain-like"/>
    <property type="match status" value="1"/>
</dbReference>
<reference evidence="2 3" key="1">
    <citation type="submission" date="2020-09" db="EMBL/GenBank/DDBJ databases">
        <title>novel species in genus Nocardioides.</title>
        <authorList>
            <person name="Zhang G."/>
        </authorList>
    </citation>
    <scope>NUCLEOTIDE SEQUENCE [LARGE SCALE GENOMIC DNA]</scope>
    <source>
        <strain evidence="2 3">19197</strain>
    </source>
</reference>
<evidence type="ECO:0000313" key="2">
    <source>
        <dbReference type="EMBL" id="MBD3915713.1"/>
    </source>
</evidence>
<evidence type="ECO:0000256" key="1">
    <source>
        <dbReference type="SAM" id="SignalP"/>
    </source>
</evidence>
<keyword evidence="3" id="KW-1185">Reference proteome</keyword>
<dbReference type="RefSeq" id="WP_191200029.1">
    <property type="nucleotide sequence ID" value="NZ_BAAAPA010000007.1"/>
</dbReference>
<evidence type="ECO:0000313" key="3">
    <source>
        <dbReference type="Proteomes" id="UP000649289"/>
    </source>
</evidence>
<keyword evidence="1" id="KW-0732">Signal</keyword>
<feature type="signal peptide" evidence="1">
    <location>
        <begin position="1"/>
        <end position="21"/>
    </location>
</feature>
<accession>A0ABR8MI94</accession>
<dbReference type="PROSITE" id="PS51257">
    <property type="entry name" value="PROKAR_LIPOPROTEIN"/>
    <property type="match status" value="1"/>
</dbReference>
<sequence>MRQRGRIAVAMSVLLLGAATACSPKVADEVDDDAAWRTSGDPVDTGGLVWAVGSTVHLGDGSTFETGAPMRALLLGGDGAFFVPLDPEGDHGRFVGADLFFVDASGGDAVDTGLDVDDEGVAVTPDGTHLAVLATDHDSGAAEMRLYDLTSGASTTTEEGFDTDPADRVRDLDESEVAILAITDDEVYARTTGGDVVYDLDSGEARELGVDEVVPGSGEDRLRSPDGAWRIEQGDGLRDVLAGASGADVVPDTGSRRWSLTRWLDRRTVLGITVDGPSEGEEIGPDDVLALMTCQVPAGACRTVPGTRGELVLLPLGPGGERLDLRPLERG</sequence>
<dbReference type="EMBL" id="JACXYY010000005">
    <property type="protein sequence ID" value="MBD3915713.1"/>
    <property type="molecule type" value="Genomic_DNA"/>
</dbReference>
<dbReference type="Proteomes" id="UP000649289">
    <property type="component" value="Unassembled WGS sequence"/>
</dbReference>
<comment type="caution">
    <text evidence="2">The sequence shown here is derived from an EMBL/GenBank/DDBJ whole genome shotgun (WGS) entry which is preliminary data.</text>
</comment>
<proteinExistence type="predicted"/>
<feature type="chain" id="PRO_5045125301" description="Phytase-like domain-containing protein" evidence="1">
    <location>
        <begin position="22"/>
        <end position="331"/>
    </location>
</feature>
<organism evidence="2 3">
    <name type="scientific">Nocardioides hwasunensis</name>
    <dbReference type="NCBI Taxonomy" id="397258"/>
    <lineage>
        <taxon>Bacteria</taxon>
        <taxon>Bacillati</taxon>
        <taxon>Actinomycetota</taxon>
        <taxon>Actinomycetes</taxon>
        <taxon>Propionibacteriales</taxon>
        <taxon>Nocardioidaceae</taxon>
        <taxon>Nocardioides</taxon>
    </lineage>
</organism>
<protein>
    <recommendedName>
        <fullName evidence="4">Phytase-like domain-containing protein</fullName>
    </recommendedName>
</protein>
<gene>
    <name evidence="2" type="ORF">IEZ25_13900</name>
</gene>
<name>A0ABR8MI94_9ACTN</name>